<gene>
    <name evidence="8" type="ORF">GKC30_04520</name>
</gene>
<evidence type="ECO:0000256" key="1">
    <source>
        <dbReference type="ARBA" id="ARBA00001946"/>
    </source>
</evidence>
<dbReference type="SUPFAM" id="SSF142823">
    <property type="entry name" value="ComB-like"/>
    <property type="match status" value="1"/>
</dbReference>
<dbReference type="Gene3D" id="3.90.1560.10">
    <property type="entry name" value="ComB-like"/>
    <property type="match status" value="1"/>
</dbReference>
<sequence length="244" mass="26158">MIVNIVECVDGARRARGVAVVIDVFRAFSVACHAVENGAGEYYATADVDMARRLAAESGGILMGERDCIMVKGFDYGNSPTEIEAVDFAGRTLVHTTSAGTQGLLACSGADEVITGAFVNARAVEEYLRARNPELVTLVAMGTGGTMRAQEDMMCAIYLKNALEGYPNSFETIKTFLAQVDSAQKFFDPEKKYAPERDFELCMALDRFDFVLKAAPVRDGVVRLDRVPTGFSAAGAALGPVSQG</sequence>
<dbReference type="RefSeq" id="WP_155932542.1">
    <property type="nucleotide sequence ID" value="NZ_WODC01000002.1"/>
</dbReference>
<evidence type="ECO:0000256" key="4">
    <source>
        <dbReference type="ARBA" id="ARBA00021948"/>
    </source>
</evidence>
<dbReference type="GO" id="GO:0050545">
    <property type="term" value="F:sulfopyruvate decarboxylase activity"/>
    <property type="evidence" value="ECO:0007669"/>
    <property type="project" value="TreeGrafter"/>
</dbReference>
<dbReference type="InterPro" id="IPR005238">
    <property type="entry name" value="ComB-like"/>
</dbReference>
<keyword evidence="5" id="KW-0378">Hydrolase</keyword>
<dbReference type="EMBL" id="WODC01000002">
    <property type="protein sequence ID" value="MUM76894.1"/>
    <property type="molecule type" value="Genomic_DNA"/>
</dbReference>
<dbReference type="PANTHER" id="PTHR37311">
    <property type="entry name" value="2-PHOSPHOSULFOLACTATE PHOSPHATASE-RELATED"/>
    <property type="match status" value="1"/>
</dbReference>
<protein>
    <recommendedName>
        <fullName evidence="4">Probable 2-phosphosulfolactate phosphatase</fullName>
        <ecNumber evidence="3">3.1.3.71</ecNumber>
    </recommendedName>
</protein>
<evidence type="ECO:0000256" key="6">
    <source>
        <dbReference type="ARBA" id="ARBA00022842"/>
    </source>
</evidence>
<evidence type="ECO:0000256" key="7">
    <source>
        <dbReference type="ARBA" id="ARBA00033711"/>
    </source>
</evidence>
<keyword evidence="6" id="KW-0460">Magnesium</keyword>
<evidence type="ECO:0000256" key="2">
    <source>
        <dbReference type="ARBA" id="ARBA00009997"/>
    </source>
</evidence>
<organism evidence="8 9">
    <name type="scientific">Pseudodesulfovibrio alkaliphilus</name>
    <dbReference type="NCBI Taxonomy" id="2661613"/>
    <lineage>
        <taxon>Bacteria</taxon>
        <taxon>Pseudomonadati</taxon>
        <taxon>Thermodesulfobacteriota</taxon>
        <taxon>Desulfovibrionia</taxon>
        <taxon>Desulfovibrionales</taxon>
        <taxon>Desulfovibrionaceae</taxon>
    </lineage>
</organism>
<dbReference type="Proteomes" id="UP000461162">
    <property type="component" value="Unassembled WGS sequence"/>
</dbReference>
<evidence type="ECO:0000256" key="5">
    <source>
        <dbReference type="ARBA" id="ARBA00022801"/>
    </source>
</evidence>
<dbReference type="GO" id="GO:0000287">
    <property type="term" value="F:magnesium ion binding"/>
    <property type="evidence" value="ECO:0007669"/>
    <property type="project" value="InterPro"/>
</dbReference>
<dbReference type="InterPro" id="IPR036702">
    <property type="entry name" value="ComB-like_sf"/>
</dbReference>
<comment type="catalytic activity">
    <reaction evidence="7">
        <text>(2R)-O-phospho-3-sulfolactate + H2O = (2R)-3-sulfolactate + phosphate</text>
        <dbReference type="Rhea" id="RHEA:23416"/>
        <dbReference type="ChEBI" id="CHEBI:15377"/>
        <dbReference type="ChEBI" id="CHEBI:15597"/>
        <dbReference type="ChEBI" id="CHEBI:43474"/>
        <dbReference type="ChEBI" id="CHEBI:58738"/>
        <dbReference type="EC" id="3.1.3.71"/>
    </reaction>
</comment>
<comment type="caution">
    <text evidence="8">The sequence shown here is derived from an EMBL/GenBank/DDBJ whole genome shotgun (WGS) entry which is preliminary data.</text>
</comment>
<dbReference type="EC" id="3.1.3.71" evidence="3"/>
<comment type="cofactor">
    <cofactor evidence="1">
        <name>Mg(2+)</name>
        <dbReference type="ChEBI" id="CHEBI:18420"/>
    </cofactor>
</comment>
<reference evidence="8 9" key="1">
    <citation type="submission" date="2019-11" db="EMBL/GenBank/DDBJ databases">
        <title>Pseudodesulfovibrio alkaliphilus, sp. nov., an alkaliphilic sulfate-reducing bacteria from mud volcano of Taman peninsula, Russia.</title>
        <authorList>
            <person name="Frolova A."/>
            <person name="Merkel A.Y."/>
            <person name="Slobodkin A.I."/>
        </authorList>
    </citation>
    <scope>NUCLEOTIDE SEQUENCE [LARGE SCALE GENOMIC DNA]</scope>
    <source>
        <strain evidence="8 9">F-1</strain>
    </source>
</reference>
<accession>A0A7K1KLD8</accession>
<proteinExistence type="inferred from homology"/>
<dbReference type="Pfam" id="PF04029">
    <property type="entry name" value="2-ph_phosp"/>
    <property type="match status" value="1"/>
</dbReference>
<evidence type="ECO:0000256" key="3">
    <source>
        <dbReference type="ARBA" id="ARBA00012953"/>
    </source>
</evidence>
<dbReference type="GO" id="GO:0050532">
    <property type="term" value="F:2-phosphosulfolactate phosphatase activity"/>
    <property type="evidence" value="ECO:0007669"/>
    <property type="project" value="UniProtKB-EC"/>
</dbReference>
<comment type="similarity">
    <text evidence="2">Belongs to the ComB family.</text>
</comment>
<dbReference type="AlphaFoldDB" id="A0A7K1KLD8"/>
<dbReference type="PANTHER" id="PTHR37311:SF1">
    <property type="entry name" value="2-PHOSPHOSULFOLACTATE PHOSPHATASE-RELATED"/>
    <property type="match status" value="1"/>
</dbReference>
<evidence type="ECO:0000313" key="8">
    <source>
        <dbReference type="EMBL" id="MUM76894.1"/>
    </source>
</evidence>
<name>A0A7K1KLD8_9BACT</name>
<evidence type="ECO:0000313" key="9">
    <source>
        <dbReference type="Proteomes" id="UP000461162"/>
    </source>
</evidence>
<keyword evidence="9" id="KW-1185">Reference proteome</keyword>